<dbReference type="OrthoDB" id="9796632at2"/>
<dbReference type="PROSITE" id="PS50850">
    <property type="entry name" value="MFS"/>
    <property type="match status" value="1"/>
</dbReference>
<keyword evidence="3 4" id="KW-0472">Membrane</keyword>
<evidence type="ECO:0000313" key="7">
    <source>
        <dbReference type="Proteomes" id="UP000092839"/>
    </source>
</evidence>
<feature type="transmembrane region" description="Helical" evidence="4">
    <location>
        <begin position="299"/>
        <end position="317"/>
    </location>
</feature>
<dbReference type="STRING" id="1274631.LMTR13_21440"/>
<dbReference type="Proteomes" id="UP000092839">
    <property type="component" value="Chromosome"/>
</dbReference>
<name>A0A1B1UHX9_9BRAD</name>
<proteinExistence type="predicted"/>
<dbReference type="AlphaFoldDB" id="A0A1B1UHX9"/>
<keyword evidence="1 4" id="KW-0812">Transmembrane</keyword>
<feature type="transmembrane region" description="Helical" evidence="4">
    <location>
        <begin position="184"/>
        <end position="203"/>
    </location>
</feature>
<dbReference type="CDD" id="cd17355">
    <property type="entry name" value="MFS_YcxA_like"/>
    <property type="match status" value="1"/>
</dbReference>
<feature type="transmembrane region" description="Helical" evidence="4">
    <location>
        <begin position="20"/>
        <end position="38"/>
    </location>
</feature>
<dbReference type="GO" id="GO:0022857">
    <property type="term" value="F:transmembrane transporter activity"/>
    <property type="evidence" value="ECO:0007669"/>
    <property type="project" value="InterPro"/>
</dbReference>
<feature type="transmembrane region" description="Helical" evidence="4">
    <location>
        <begin position="323"/>
        <end position="339"/>
    </location>
</feature>
<accession>A0A1B1UHX9</accession>
<feature type="transmembrane region" description="Helical" evidence="4">
    <location>
        <begin position="360"/>
        <end position="380"/>
    </location>
</feature>
<dbReference type="InterPro" id="IPR011701">
    <property type="entry name" value="MFS"/>
</dbReference>
<organism evidence="6 7">
    <name type="scientific">Bradyrhizobium icense</name>
    <dbReference type="NCBI Taxonomy" id="1274631"/>
    <lineage>
        <taxon>Bacteria</taxon>
        <taxon>Pseudomonadati</taxon>
        <taxon>Pseudomonadota</taxon>
        <taxon>Alphaproteobacteria</taxon>
        <taxon>Hyphomicrobiales</taxon>
        <taxon>Nitrobacteraceae</taxon>
        <taxon>Bradyrhizobium</taxon>
    </lineage>
</organism>
<evidence type="ECO:0000256" key="2">
    <source>
        <dbReference type="ARBA" id="ARBA00022989"/>
    </source>
</evidence>
<feature type="transmembrane region" description="Helical" evidence="4">
    <location>
        <begin position="118"/>
        <end position="139"/>
    </location>
</feature>
<sequence>MNEKTPQGDALARPLKPGRLALNVLALCFTLALLGRGLGESFTVFLKPISENFGWDRAEVVSVYSLTWLAGGLTAPVVGRVFDRYGPRTVYSLGLLLLGSAFLVASRAQALWQFQLSVGVSVGIGIAFIGNVPNSILLGRWFGARLPTAMAVVYSAAGAGVLVLLPASQLLIDHIGWRGAYQTFGVIALCLLVPLLLLPWRLFSTGSPHIAKKADSDFVDGGWTLGSAMRHHAFWALFSTFFFTAVGMYALAAQIVAYLIDAGFPPLQAATAWGFSGVVLLFGMLGVTQLDAMIGRRPSVLLSYAISIAGIILLWLLQFYPNFWLLGAFVVTFGSMIGSRGPLITATAMRIFRGERVGTIYGTISIGSGLGSGLGAWAGGLIHDWTHSYNPVIAFALVAVVLGMIPFLVVPALRR</sequence>
<evidence type="ECO:0000259" key="5">
    <source>
        <dbReference type="PROSITE" id="PS50850"/>
    </source>
</evidence>
<evidence type="ECO:0000256" key="3">
    <source>
        <dbReference type="ARBA" id="ARBA00023136"/>
    </source>
</evidence>
<dbReference type="PANTHER" id="PTHR11360:SF284">
    <property type="entry name" value="EG:103B4.3 PROTEIN-RELATED"/>
    <property type="match status" value="1"/>
</dbReference>
<keyword evidence="7" id="KW-1185">Reference proteome</keyword>
<feature type="transmembrane region" description="Helical" evidence="4">
    <location>
        <begin position="392"/>
        <end position="413"/>
    </location>
</feature>
<dbReference type="PANTHER" id="PTHR11360">
    <property type="entry name" value="MONOCARBOXYLATE TRANSPORTER"/>
    <property type="match status" value="1"/>
</dbReference>
<dbReference type="KEGG" id="bic:LMTR13_21440"/>
<protein>
    <submittedName>
        <fullName evidence="6">Permease</fullName>
    </submittedName>
</protein>
<feature type="transmembrane region" description="Helical" evidence="4">
    <location>
        <begin position="58"/>
        <end position="78"/>
    </location>
</feature>
<gene>
    <name evidence="6" type="ORF">LMTR13_21440</name>
</gene>
<keyword evidence="2 4" id="KW-1133">Transmembrane helix</keyword>
<dbReference type="Pfam" id="PF07690">
    <property type="entry name" value="MFS_1"/>
    <property type="match status" value="1"/>
</dbReference>
<dbReference type="RefSeq" id="WP_065729564.1">
    <property type="nucleotide sequence ID" value="NZ_CP016428.1"/>
</dbReference>
<feature type="domain" description="Major facilitator superfamily (MFS) profile" evidence="5">
    <location>
        <begin position="21"/>
        <end position="414"/>
    </location>
</feature>
<evidence type="ECO:0000256" key="4">
    <source>
        <dbReference type="SAM" id="Phobius"/>
    </source>
</evidence>
<dbReference type="Gene3D" id="1.20.1250.20">
    <property type="entry name" value="MFS general substrate transporter like domains"/>
    <property type="match status" value="1"/>
</dbReference>
<feature type="transmembrane region" description="Helical" evidence="4">
    <location>
        <begin position="234"/>
        <end position="260"/>
    </location>
</feature>
<feature type="transmembrane region" description="Helical" evidence="4">
    <location>
        <begin position="151"/>
        <end position="172"/>
    </location>
</feature>
<feature type="transmembrane region" description="Helical" evidence="4">
    <location>
        <begin position="90"/>
        <end position="112"/>
    </location>
</feature>
<dbReference type="EMBL" id="CP016428">
    <property type="protein sequence ID" value="ANW02356.1"/>
    <property type="molecule type" value="Genomic_DNA"/>
</dbReference>
<evidence type="ECO:0000313" key="6">
    <source>
        <dbReference type="EMBL" id="ANW02356.1"/>
    </source>
</evidence>
<dbReference type="InterPro" id="IPR050327">
    <property type="entry name" value="Proton-linked_MCT"/>
</dbReference>
<dbReference type="InterPro" id="IPR020846">
    <property type="entry name" value="MFS_dom"/>
</dbReference>
<dbReference type="InterPro" id="IPR036259">
    <property type="entry name" value="MFS_trans_sf"/>
</dbReference>
<evidence type="ECO:0000256" key="1">
    <source>
        <dbReference type="ARBA" id="ARBA00022692"/>
    </source>
</evidence>
<dbReference type="SUPFAM" id="SSF103473">
    <property type="entry name" value="MFS general substrate transporter"/>
    <property type="match status" value="1"/>
</dbReference>
<reference evidence="6 7" key="1">
    <citation type="submission" date="2016-07" db="EMBL/GenBank/DDBJ databases">
        <title>Complete genome sequence of Bradyrhizobium icense LMTR 13T, a potential inoculant strain isolated from lima bean (Phaseolus lunatus) in Peru.</title>
        <authorList>
            <person name="Ormeno-Orrillo E."/>
            <person name="Duran D."/>
            <person name="Rogel M.A."/>
            <person name="Rey L."/>
            <person name="Imperial J."/>
            <person name="Ruiz-Argueso T."/>
            <person name="Martinez-Romero E."/>
        </authorList>
    </citation>
    <scope>NUCLEOTIDE SEQUENCE [LARGE SCALE GENOMIC DNA]</scope>
    <source>
        <strain evidence="6 7">LMTR 13</strain>
    </source>
</reference>
<feature type="transmembrane region" description="Helical" evidence="4">
    <location>
        <begin position="266"/>
        <end position="287"/>
    </location>
</feature>